<dbReference type="EMBL" id="QDEB01117254">
    <property type="protein sequence ID" value="RZB40622.1"/>
    <property type="molecule type" value="Genomic_DNA"/>
</dbReference>
<evidence type="ECO:0000259" key="1">
    <source>
        <dbReference type="Pfam" id="PF20700"/>
    </source>
</evidence>
<dbReference type="OrthoDB" id="6431392at2759"/>
<keyword evidence="3" id="KW-1185">Reference proteome</keyword>
<sequence length="98" mass="10549">MDINKSAVCGTLAIGAGYSQFSELCSSLDIPTMSSRTFVNKEKSISETKRENVFSGMIQVGQQEIVLAVEAGDIDVDSVPQIAVIVDGAWSKRSYKSN</sequence>
<proteinExistence type="predicted"/>
<dbReference type="Proteomes" id="UP000292052">
    <property type="component" value="Unassembled WGS sequence"/>
</dbReference>
<dbReference type="AlphaFoldDB" id="A0A482VBN0"/>
<gene>
    <name evidence="2" type="ORF">BDFB_014485</name>
</gene>
<dbReference type="Pfam" id="PF20700">
    <property type="entry name" value="Mutator"/>
    <property type="match status" value="1"/>
</dbReference>
<accession>A0A482VBN0</accession>
<organism evidence="2 3">
    <name type="scientific">Asbolus verrucosus</name>
    <name type="common">Desert ironclad beetle</name>
    <dbReference type="NCBI Taxonomy" id="1661398"/>
    <lineage>
        <taxon>Eukaryota</taxon>
        <taxon>Metazoa</taxon>
        <taxon>Ecdysozoa</taxon>
        <taxon>Arthropoda</taxon>
        <taxon>Hexapoda</taxon>
        <taxon>Insecta</taxon>
        <taxon>Pterygota</taxon>
        <taxon>Neoptera</taxon>
        <taxon>Endopterygota</taxon>
        <taxon>Coleoptera</taxon>
        <taxon>Polyphaga</taxon>
        <taxon>Cucujiformia</taxon>
        <taxon>Tenebrionidae</taxon>
        <taxon>Pimeliinae</taxon>
        <taxon>Asbolus</taxon>
    </lineage>
</organism>
<dbReference type="InterPro" id="IPR049012">
    <property type="entry name" value="Mutator_transp_dom"/>
</dbReference>
<comment type="caution">
    <text evidence="2">The sequence shown here is derived from an EMBL/GenBank/DDBJ whole genome shotgun (WGS) entry which is preliminary data.</text>
</comment>
<protein>
    <recommendedName>
        <fullName evidence="1">Mutator-like transposase domain-containing protein</fullName>
    </recommendedName>
</protein>
<evidence type="ECO:0000313" key="3">
    <source>
        <dbReference type="Proteomes" id="UP000292052"/>
    </source>
</evidence>
<evidence type="ECO:0000313" key="2">
    <source>
        <dbReference type="EMBL" id="RZB40622.1"/>
    </source>
</evidence>
<reference evidence="2 3" key="1">
    <citation type="submission" date="2017-03" db="EMBL/GenBank/DDBJ databases">
        <title>Genome of the blue death feigning beetle - Asbolus verrucosus.</title>
        <authorList>
            <person name="Rider S.D."/>
        </authorList>
    </citation>
    <scope>NUCLEOTIDE SEQUENCE [LARGE SCALE GENOMIC DNA]</scope>
    <source>
        <strain evidence="2">Butters</strain>
        <tissue evidence="2">Head and leg muscle</tissue>
    </source>
</reference>
<name>A0A482VBN0_ASBVE</name>
<feature type="domain" description="Mutator-like transposase" evidence="1">
    <location>
        <begin position="2"/>
        <end position="95"/>
    </location>
</feature>